<evidence type="ECO:0000313" key="3">
    <source>
        <dbReference type="WBParaSite" id="GPUH_0001967801-mRNA-1"/>
    </source>
</evidence>
<evidence type="ECO:0000313" key="1">
    <source>
        <dbReference type="EMBL" id="VDN34296.1"/>
    </source>
</evidence>
<accession>A0A183EFB2</accession>
<dbReference type="OrthoDB" id="5877978at2759"/>
<dbReference type="Proteomes" id="UP000271098">
    <property type="component" value="Unassembled WGS sequence"/>
</dbReference>
<reference evidence="1 2" key="2">
    <citation type="submission" date="2018-11" db="EMBL/GenBank/DDBJ databases">
        <authorList>
            <consortium name="Pathogen Informatics"/>
        </authorList>
    </citation>
    <scope>NUCLEOTIDE SEQUENCE [LARGE SCALE GENOMIC DNA]</scope>
</reference>
<dbReference type="AlphaFoldDB" id="A0A183EFB2"/>
<dbReference type="WBParaSite" id="GPUH_0001967801-mRNA-1">
    <property type="protein sequence ID" value="GPUH_0001967801-mRNA-1"/>
    <property type="gene ID" value="GPUH_0001967801"/>
</dbReference>
<reference evidence="3" key="1">
    <citation type="submission" date="2016-06" db="UniProtKB">
        <authorList>
            <consortium name="WormBaseParasite"/>
        </authorList>
    </citation>
    <scope>IDENTIFICATION</scope>
</reference>
<evidence type="ECO:0000313" key="2">
    <source>
        <dbReference type="Proteomes" id="UP000271098"/>
    </source>
</evidence>
<organism evidence="3">
    <name type="scientific">Gongylonema pulchrum</name>
    <dbReference type="NCBI Taxonomy" id="637853"/>
    <lineage>
        <taxon>Eukaryota</taxon>
        <taxon>Metazoa</taxon>
        <taxon>Ecdysozoa</taxon>
        <taxon>Nematoda</taxon>
        <taxon>Chromadorea</taxon>
        <taxon>Rhabditida</taxon>
        <taxon>Spirurina</taxon>
        <taxon>Spiruromorpha</taxon>
        <taxon>Spiruroidea</taxon>
        <taxon>Gongylonematidae</taxon>
        <taxon>Gongylonema</taxon>
    </lineage>
</organism>
<gene>
    <name evidence="1" type="ORF">GPUH_LOCUS19653</name>
</gene>
<sequence>MEKIVGADLISVDQCMCSAWTIRDTVTHYKV</sequence>
<protein>
    <submittedName>
        <fullName evidence="3">Neur_chan_LBD domain-containing protein</fullName>
    </submittedName>
</protein>
<name>A0A183EFB2_9BILA</name>
<keyword evidence="2" id="KW-1185">Reference proteome</keyword>
<dbReference type="EMBL" id="UYRT01088911">
    <property type="protein sequence ID" value="VDN34296.1"/>
    <property type="molecule type" value="Genomic_DNA"/>
</dbReference>
<proteinExistence type="predicted"/>